<keyword evidence="1" id="KW-0812">Transmembrane</keyword>
<comment type="caution">
    <text evidence="2">The sequence shown here is derived from an EMBL/GenBank/DDBJ whole genome shotgun (WGS) entry which is preliminary data.</text>
</comment>
<gene>
    <name evidence="2" type="ORF">HKBW3S34_02207</name>
</gene>
<evidence type="ECO:0000256" key="1">
    <source>
        <dbReference type="SAM" id="Phobius"/>
    </source>
</evidence>
<sequence>MNRRRKNLLILAFVVILVGVSLYHILTISTRLGLDLRGG</sequence>
<accession>A0A6V8PG96</accession>
<evidence type="ECO:0000313" key="2">
    <source>
        <dbReference type="EMBL" id="GFP31288.1"/>
    </source>
</evidence>
<keyword evidence="1" id="KW-0472">Membrane</keyword>
<reference evidence="2 3" key="1">
    <citation type="journal article" date="2020" name="Front. Microbiol.">
        <title>Single-cell genomics of novel Actinobacteria with the Wood-Ljungdahl pathway discovered in a serpentinizing system.</title>
        <authorList>
            <person name="Merino N."/>
            <person name="Kawai M."/>
            <person name="Boyd E.S."/>
            <person name="Colman D.R."/>
            <person name="McGlynn S.E."/>
            <person name="Nealson K.H."/>
            <person name="Kurokawa K."/>
            <person name="Hongoh Y."/>
        </authorList>
    </citation>
    <scope>NUCLEOTIDE SEQUENCE [LARGE SCALE GENOMIC DNA]</scope>
    <source>
        <strain evidence="2 3">S34</strain>
    </source>
</reference>
<keyword evidence="3" id="KW-1185">Reference proteome</keyword>
<name>A0A6V8PG96_9ACTN</name>
<protein>
    <submittedName>
        <fullName evidence="2">Uncharacterized protein</fullName>
    </submittedName>
</protein>
<dbReference type="Proteomes" id="UP000588083">
    <property type="component" value="Unassembled WGS sequence"/>
</dbReference>
<feature type="transmembrane region" description="Helical" evidence="1">
    <location>
        <begin position="7"/>
        <end position="26"/>
    </location>
</feature>
<feature type="non-terminal residue" evidence="2">
    <location>
        <position position="39"/>
    </location>
</feature>
<organism evidence="2 3">
    <name type="scientific">Candidatus Hakubella thermalkaliphila</name>
    <dbReference type="NCBI Taxonomy" id="2754717"/>
    <lineage>
        <taxon>Bacteria</taxon>
        <taxon>Bacillati</taxon>
        <taxon>Actinomycetota</taxon>
        <taxon>Actinomycetota incertae sedis</taxon>
        <taxon>Candidatus Hakubellales</taxon>
        <taxon>Candidatus Hakubellaceae</taxon>
        <taxon>Candidatus Hakubella</taxon>
    </lineage>
</organism>
<dbReference type="AlphaFoldDB" id="A0A6V8PG96"/>
<evidence type="ECO:0000313" key="3">
    <source>
        <dbReference type="Proteomes" id="UP000588083"/>
    </source>
</evidence>
<dbReference type="EMBL" id="BLRZ01000242">
    <property type="protein sequence ID" value="GFP31288.1"/>
    <property type="molecule type" value="Genomic_DNA"/>
</dbReference>
<keyword evidence="1" id="KW-1133">Transmembrane helix</keyword>
<proteinExistence type="predicted"/>